<dbReference type="InterPro" id="IPR004146">
    <property type="entry name" value="DC1"/>
</dbReference>
<evidence type="ECO:0000256" key="1">
    <source>
        <dbReference type="ARBA" id="ARBA00022737"/>
    </source>
</evidence>
<organism evidence="4">
    <name type="scientific">Eucalyptus grandis</name>
    <name type="common">Flooded gum</name>
    <dbReference type="NCBI Taxonomy" id="71139"/>
    <lineage>
        <taxon>Eukaryota</taxon>
        <taxon>Viridiplantae</taxon>
        <taxon>Streptophyta</taxon>
        <taxon>Embryophyta</taxon>
        <taxon>Tracheophyta</taxon>
        <taxon>Spermatophyta</taxon>
        <taxon>Magnoliopsida</taxon>
        <taxon>eudicotyledons</taxon>
        <taxon>Gunneridae</taxon>
        <taxon>Pentapetalae</taxon>
        <taxon>rosids</taxon>
        <taxon>malvids</taxon>
        <taxon>Myrtales</taxon>
        <taxon>Myrtaceae</taxon>
        <taxon>Myrtoideae</taxon>
        <taxon>Eucalypteae</taxon>
        <taxon>Eucalyptus</taxon>
    </lineage>
</organism>
<keyword evidence="2" id="KW-0175">Coiled coil</keyword>
<evidence type="ECO:0000259" key="3">
    <source>
        <dbReference type="Pfam" id="PF03107"/>
    </source>
</evidence>
<dbReference type="eggNOG" id="ENOG502SHKT">
    <property type="taxonomic scope" value="Eukaryota"/>
</dbReference>
<evidence type="ECO:0000256" key="2">
    <source>
        <dbReference type="SAM" id="Coils"/>
    </source>
</evidence>
<feature type="domain" description="DC1" evidence="3">
    <location>
        <begin position="7"/>
        <end position="51"/>
    </location>
</feature>
<dbReference type="OMA" id="SHICESY"/>
<dbReference type="EMBL" id="KK198757">
    <property type="protein sequence ID" value="KCW71928.1"/>
    <property type="molecule type" value="Genomic_DNA"/>
</dbReference>
<dbReference type="AlphaFoldDB" id="A0A059C0G9"/>
<dbReference type="InParanoid" id="A0A059C0G9"/>
<dbReference type="OrthoDB" id="1751421at2759"/>
<dbReference type="InterPro" id="IPR053192">
    <property type="entry name" value="Vacuole_Formation_Reg"/>
</dbReference>
<protein>
    <recommendedName>
        <fullName evidence="3">DC1 domain-containing protein</fullName>
    </recommendedName>
</protein>
<accession>A0A059C0G9</accession>
<dbReference type="PANTHER" id="PTHR32410:SF216">
    <property type="entry name" value="PHORBOL-ESTER_DAG-TYPE DOMAIN-CONTAINING PROTEIN"/>
    <property type="match status" value="1"/>
</dbReference>
<dbReference type="KEGG" id="egr:104443653"/>
<gene>
    <name evidence="4" type="ORF">EUGRSUZ_E00385</name>
</gene>
<dbReference type="SUPFAM" id="SSF57889">
    <property type="entry name" value="Cysteine-rich domain"/>
    <property type="match status" value="1"/>
</dbReference>
<feature type="coiled-coil region" evidence="2">
    <location>
        <begin position="462"/>
        <end position="496"/>
    </location>
</feature>
<reference evidence="4" key="1">
    <citation type="submission" date="2013-07" db="EMBL/GenBank/DDBJ databases">
        <title>The genome of Eucalyptus grandis.</title>
        <authorList>
            <person name="Schmutz J."/>
            <person name="Hayes R."/>
            <person name="Myburg A."/>
            <person name="Tuskan G."/>
            <person name="Grattapaglia D."/>
            <person name="Rokhsar D.S."/>
        </authorList>
    </citation>
    <scope>NUCLEOTIDE SEQUENCE</scope>
    <source>
        <tissue evidence="4">Leaf extractions</tissue>
    </source>
</reference>
<dbReference type="InterPro" id="IPR046349">
    <property type="entry name" value="C1-like_sf"/>
</dbReference>
<evidence type="ECO:0000313" key="4">
    <source>
        <dbReference type="EMBL" id="KCW71928.1"/>
    </source>
</evidence>
<name>A0A059C0G9_EUCGR</name>
<proteinExistence type="predicted"/>
<sequence>MGFKHLSHPKHALVICAKGDYEHSQCTACGASCNGITYGCKECNFFIDYACLELPGKVSHPCHPPHPLSLISEAAPFTCAACLRQHHGFRFLCLDPACCFTIGVHCALPSPPIVLHDHCHVVRFFDQVGREKVEPRLCDTCRQPCQSSVMCCLTVDCHFALHLLCGCSSCLFPHPSCHRERLKLRAPMKQEEEEDDNDNDLVEYCQACNQEIEATIPVFHCDNCKYIAHVKCLFSQAKRGGMKLKIISTEAQDGEKEVNLDTEEEKDHVETFGDFVKSFKDREKLELEDVCKKRVAEIIKVLAWRKNVEGSFSNSNSPFLDEAFLEFRNNLQLGIEHSTSLAVASEDDRIVKMVEYKVTQKLAPVLKEVFANYGDVSSEATISSKAKNMVFIMLCGTIRSMATTKIADVSESLLYNWWKYIIFVHLSKFKIQFAIDRLKVVMRAHYNLQDRNNSVAKREKKIMDLSEEIKVNKKKLNELEKKLEKKDMTVKRERGELPVDKNLMKAYLNNALAWKWEL</sequence>
<dbReference type="Gramene" id="KCW71928">
    <property type="protein sequence ID" value="KCW71928"/>
    <property type="gene ID" value="EUGRSUZ_E00385"/>
</dbReference>
<keyword evidence="1" id="KW-0677">Repeat</keyword>
<dbReference type="PANTHER" id="PTHR32410">
    <property type="entry name" value="CYSTEINE/HISTIDINE-RICH C1 DOMAIN FAMILY PROTEIN"/>
    <property type="match status" value="1"/>
</dbReference>
<dbReference type="Pfam" id="PF03107">
    <property type="entry name" value="C1_2"/>
    <property type="match status" value="1"/>
</dbReference>